<proteinExistence type="predicted"/>
<name>A0A0F9N990_9ZZZZ</name>
<reference evidence="2" key="1">
    <citation type="journal article" date="2015" name="Nature">
        <title>Complex archaea that bridge the gap between prokaryotes and eukaryotes.</title>
        <authorList>
            <person name="Spang A."/>
            <person name="Saw J.H."/>
            <person name="Jorgensen S.L."/>
            <person name="Zaremba-Niedzwiedzka K."/>
            <person name="Martijn J."/>
            <person name="Lind A.E."/>
            <person name="van Eijk R."/>
            <person name="Schleper C."/>
            <person name="Guy L."/>
            <person name="Ettema T.J."/>
        </authorList>
    </citation>
    <scope>NUCLEOTIDE SEQUENCE</scope>
</reference>
<dbReference type="EMBL" id="LAZR01003806">
    <property type="protein sequence ID" value="KKN14534.1"/>
    <property type="molecule type" value="Genomic_DNA"/>
</dbReference>
<accession>A0A0F9N990</accession>
<evidence type="ECO:0000256" key="1">
    <source>
        <dbReference type="SAM" id="Coils"/>
    </source>
</evidence>
<dbReference type="AlphaFoldDB" id="A0A0F9N990"/>
<organism evidence="2">
    <name type="scientific">marine sediment metagenome</name>
    <dbReference type="NCBI Taxonomy" id="412755"/>
    <lineage>
        <taxon>unclassified sequences</taxon>
        <taxon>metagenomes</taxon>
        <taxon>ecological metagenomes</taxon>
    </lineage>
</organism>
<gene>
    <name evidence="2" type="ORF">LCGC14_0995010</name>
</gene>
<evidence type="ECO:0000313" key="2">
    <source>
        <dbReference type="EMBL" id="KKN14534.1"/>
    </source>
</evidence>
<feature type="coiled-coil region" evidence="1">
    <location>
        <begin position="89"/>
        <end position="116"/>
    </location>
</feature>
<protein>
    <submittedName>
        <fullName evidence="2">Uncharacterized protein</fullName>
    </submittedName>
</protein>
<keyword evidence="1" id="KW-0175">Coiled coil</keyword>
<sequence length="190" mass="22587">MQELVDCLIAGNKGRDYYKSLVLTLDADIVLLYGIATRNAKKKNWFYDIKECIEFANRYFKALELPEDVVTSIENKYLKEELKGMKGIFEAEQSRCDMLTKENKELEQLNRKIIKDLNCALVRENNCINQIGDMRAEFIDMKKQRDICQQNVPDLWEAIINWRKEYWEKDAECRSLVRDIERINFLRKNS</sequence>
<comment type="caution">
    <text evidence="2">The sequence shown here is derived from an EMBL/GenBank/DDBJ whole genome shotgun (WGS) entry which is preliminary data.</text>
</comment>